<dbReference type="SMART" id="SM00645">
    <property type="entry name" value="Pept_C1"/>
    <property type="match status" value="2"/>
</dbReference>
<dbReference type="InterPro" id="IPR000169">
    <property type="entry name" value="Pept_cys_AS"/>
</dbReference>
<dbReference type="PRINTS" id="PR00705">
    <property type="entry name" value="PAPAIN"/>
</dbReference>
<dbReference type="InterPro" id="IPR038765">
    <property type="entry name" value="Papain-like_cys_pep_sf"/>
</dbReference>
<dbReference type="FunFam" id="3.90.70.10:FF:000031">
    <property type="entry name" value="Cathepsin B"/>
    <property type="match status" value="2"/>
</dbReference>
<keyword evidence="8" id="KW-0325">Glycoprotein</keyword>
<comment type="similarity">
    <text evidence="1">Belongs to the peptidase C1 family.</text>
</comment>
<keyword evidence="4" id="KW-0378">Hydrolase</keyword>
<dbReference type="STRING" id="53326.A0A016SZT5"/>
<evidence type="ECO:0000256" key="2">
    <source>
        <dbReference type="ARBA" id="ARBA00022670"/>
    </source>
</evidence>
<dbReference type="EMBL" id="JARK01001490">
    <property type="protein sequence ID" value="EYB95965.1"/>
    <property type="molecule type" value="Genomic_DNA"/>
</dbReference>
<dbReference type="Pfam" id="PF00112">
    <property type="entry name" value="Peptidase_C1"/>
    <property type="match status" value="2"/>
</dbReference>
<evidence type="ECO:0000259" key="11">
    <source>
        <dbReference type="SMART" id="SM00645"/>
    </source>
</evidence>
<dbReference type="InterPro" id="IPR025661">
    <property type="entry name" value="Pept_asp_AS"/>
</dbReference>
<evidence type="ECO:0000313" key="13">
    <source>
        <dbReference type="Proteomes" id="UP000024635"/>
    </source>
</evidence>
<evidence type="ECO:0000313" key="12">
    <source>
        <dbReference type="EMBL" id="EYB95965.1"/>
    </source>
</evidence>
<dbReference type="PROSITE" id="PS00639">
    <property type="entry name" value="THIOL_PROTEASE_HIS"/>
    <property type="match status" value="1"/>
</dbReference>
<dbReference type="SUPFAM" id="SSF54001">
    <property type="entry name" value="Cysteine proteinases"/>
    <property type="match status" value="2"/>
</dbReference>
<dbReference type="Gene3D" id="3.90.70.10">
    <property type="entry name" value="Cysteine proteinases"/>
    <property type="match status" value="2"/>
</dbReference>
<protein>
    <recommendedName>
        <fullName evidence="11">Peptidase C1A papain C-terminal domain-containing protein</fullName>
    </recommendedName>
</protein>
<proteinExistence type="inferred from homology"/>
<feature type="chain" id="PRO_5018693729" description="Peptidase C1A papain C-terminal domain-containing protein" evidence="10">
    <location>
        <begin position="20"/>
        <end position="621"/>
    </location>
</feature>
<feature type="domain" description="Peptidase C1A papain C-terminal" evidence="11">
    <location>
        <begin position="90"/>
        <end position="344"/>
    </location>
</feature>
<dbReference type="Proteomes" id="UP000024635">
    <property type="component" value="Unassembled WGS sequence"/>
</dbReference>
<dbReference type="PANTHER" id="PTHR12411">
    <property type="entry name" value="CYSTEINE PROTEASE FAMILY C1-RELATED"/>
    <property type="match status" value="1"/>
</dbReference>
<sequence length="621" mass="70171">MWILAALAVTALVAKPTTVEEFLAQPVEEHVGQLTGQAFVDYINKHQSFYTAEYSPEAEVFMEARIMDPKYLVKPKKEEVLPRVVRNIELPERLSCFDARDHWPECKSIGIIRDQSACGSCWAVASASAMSDELCVQSNSTIKLLISDTDILSCCGDPCGRGCRGGWPIEAYRWMESEGVVTGGTWRQKNTCQPYAFYPCGFHLPDPYYGDCPQGRWKTPICRQRCQRRYGKSYKEDKHFAKLGFYLPNDETTIRQEIFLNGPLVAAFRTYADFSYYREGIYVHKWGEQKGAHAVKVIGWGSENGTDYWLMANSWNTDWGEGGYFRIVRGVNNCGIEEEMRSAVLLACFTSSLTLAQLRNNVKEPIPQVETNTLTGKALADYVNRNQNLFKAEFNGRENAYKDKVMDLKFVGRGFSGEEEYFSEDSSNADIPKSFDARVHWPDCPSIRNIRDQANCGSCWALASTEAMSDRVCIASEGAKKVLLSADDVLSCCLTCRDGCEGGWPILAWRYFVEEGICSGGPYGDKNTCKPYEIAPCGHHKNETYYHDCNGYTKPPKCSRKCQQGYPVNYHDDKIFGKTAYFLPRNVTAIQRDIMVNGPVVAAFTLYADFMQYKSGIYKVY</sequence>
<reference evidence="13" key="1">
    <citation type="journal article" date="2015" name="Nat. Genet.">
        <title>The genome and transcriptome of the zoonotic hookworm Ancylostoma ceylanicum identify infection-specific gene families.</title>
        <authorList>
            <person name="Schwarz E.M."/>
            <person name="Hu Y."/>
            <person name="Antoshechkin I."/>
            <person name="Miller M.M."/>
            <person name="Sternberg P.W."/>
            <person name="Aroian R.V."/>
        </authorList>
    </citation>
    <scope>NUCLEOTIDE SEQUENCE</scope>
    <source>
        <strain evidence="13">HY135</strain>
    </source>
</reference>
<accession>A0A016SZT5</accession>
<name>A0A016SZT5_9BILA</name>
<keyword evidence="2" id="KW-0645">Protease</keyword>
<feature type="domain" description="Peptidase C1A papain C-terminal" evidence="11">
    <location>
        <begin position="431"/>
        <end position="621"/>
    </location>
</feature>
<organism evidence="12 13">
    <name type="scientific">Ancylostoma ceylanicum</name>
    <dbReference type="NCBI Taxonomy" id="53326"/>
    <lineage>
        <taxon>Eukaryota</taxon>
        <taxon>Metazoa</taxon>
        <taxon>Ecdysozoa</taxon>
        <taxon>Nematoda</taxon>
        <taxon>Chromadorea</taxon>
        <taxon>Rhabditida</taxon>
        <taxon>Rhabditina</taxon>
        <taxon>Rhabditomorpha</taxon>
        <taxon>Strongyloidea</taxon>
        <taxon>Ancylostomatidae</taxon>
        <taxon>Ancylostomatinae</taxon>
        <taxon>Ancylostoma</taxon>
    </lineage>
</organism>
<evidence type="ECO:0000256" key="10">
    <source>
        <dbReference type="SAM" id="SignalP"/>
    </source>
</evidence>
<comment type="function">
    <text evidence="9">Expression of the protease correlates with blood-feeding and suggests a role for the protease in blood digestion.</text>
</comment>
<keyword evidence="13" id="KW-1185">Reference proteome</keyword>
<dbReference type="PROSITE" id="PS00139">
    <property type="entry name" value="THIOL_PROTEASE_CYS"/>
    <property type="match status" value="2"/>
</dbReference>
<dbReference type="GO" id="GO:0006508">
    <property type="term" value="P:proteolysis"/>
    <property type="evidence" value="ECO:0007669"/>
    <property type="project" value="UniProtKB-KW"/>
</dbReference>
<evidence type="ECO:0000256" key="6">
    <source>
        <dbReference type="ARBA" id="ARBA00023145"/>
    </source>
</evidence>
<keyword evidence="7" id="KW-1015">Disulfide bond</keyword>
<dbReference type="InterPro" id="IPR013128">
    <property type="entry name" value="Peptidase_C1A"/>
</dbReference>
<evidence type="ECO:0000256" key="9">
    <source>
        <dbReference type="ARBA" id="ARBA00057399"/>
    </source>
</evidence>
<evidence type="ECO:0000256" key="7">
    <source>
        <dbReference type="ARBA" id="ARBA00023157"/>
    </source>
</evidence>
<dbReference type="CDD" id="cd02620">
    <property type="entry name" value="Peptidase_C1A_CathepsinB"/>
    <property type="match status" value="2"/>
</dbReference>
<evidence type="ECO:0000256" key="5">
    <source>
        <dbReference type="ARBA" id="ARBA00022807"/>
    </source>
</evidence>
<evidence type="ECO:0000256" key="4">
    <source>
        <dbReference type="ARBA" id="ARBA00022801"/>
    </source>
</evidence>
<dbReference type="InterPro" id="IPR000668">
    <property type="entry name" value="Peptidase_C1A_C"/>
</dbReference>
<feature type="signal peptide" evidence="10">
    <location>
        <begin position="1"/>
        <end position="19"/>
    </location>
</feature>
<dbReference type="PROSITE" id="PS00640">
    <property type="entry name" value="THIOL_PROTEASE_ASN"/>
    <property type="match status" value="1"/>
</dbReference>
<evidence type="ECO:0000256" key="8">
    <source>
        <dbReference type="ARBA" id="ARBA00023180"/>
    </source>
</evidence>
<comment type="caution">
    <text evidence="12">The sequence shown here is derived from an EMBL/GenBank/DDBJ whole genome shotgun (WGS) entry which is preliminary data.</text>
</comment>
<evidence type="ECO:0000256" key="3">
    <source>
        <dbReference type="ARBA" id="ARBA00022729"/>
    </source>
</evidence>
<keyword evidence="5" id="KW-0788">Thiol protease</keyword>
<dbReference type="OrthoDB" id="10058785at2759"/>
<keyword evidence="6" id="KW-0865">Zymogen</keyword>
<keyword evidence="3 10" id="KW-0732">Signal</keyword>
<evidence type="ECO:0000256" key="1">
    <source>
        <dbReference type="ARBA" id="ARBA00008455"/>
    </source>
</evidence>
<gene>
    <name evidence="12" type="primary">Acey_s0154.g2965</name>
    <name evidence="12" type="ORF">Y032_0154g2965</name>
</gene>
<dbReference type="AlphaFoldDB" id="A0A016SZT5"/>
<dbReference type="GO" id="GO:0008234">
    <property type="term" value="F:cysteine-type peptidase activity"/>
    <property type="evidence" value="ECO:0007669"/>
    <property type="project" value="UniProtKB-KW"/>
</dbReference>
<dbReference type="InterPro" id="IPR025660">
    <property type="entry name" value="Pept_his_AS"/>
</dbReference>